<feature type="compositionally biased region" description="Basic and acidic residues" evidence="6">
    <location>
        <begin position="230"/>
        <end position="248"/>
    </location>
</feature>
<dbReference type="Proteomes" id="UP000095038">
    <property type="component" value="Unassembled WGS sequence"/>
</dbReference>
<comment type="subcellular location">
    <subcellularLocation>
        <location evidence="1">Membrane</location>
    </subcellularLocation>
    <subcellularLocation>
        <location evidence="5">Mitochondrion inner membrane</location>
        <topology evidence="5">Multi-pass membrane protein</topology>
    </subcellularLocation>
</comment>
<evidence type="ECO:0000256" key="3">
    <source>
        <dbReference type="ARBA" id="ARBA00022989"/>
    </source>
</evidence>
<feature type="region of interest" description="Disordered" evidence="6">
    <location>
        <begin position="230"/>
        <end position="272"/>
    </location>
</feature>
<keyword evidence="4 5" id="KW-0472">Membrane</keyword>
<evidence type="ECO:0000256" key="4">
    <source>
        <dbReference type="ARBA" id="ARBA00023136"/>
    </source>
</evidence>
<keyword evidence="8" id="KW-1185">Reference proteome</keyword>
<evidence type="ECO:0000256" key="6">
    <source>
        <dbReference type="SAM" id="MobiDB-lite"/>
    </source>
</evidence>
<dbReference type="RefSeq" id="XP_020046349.1">
    <property type="nucleotide sequence ID" value="XM_020194629.1"/>
</dbReference>
<name>A0A1D2VEN4_9ASCO</name>
<dbReference type="PANTHER" id="PTHR23427">
    <property type="entry name" value="SURFEIT LOCUS PROTEIN"/>
    <property type="match status" value="1"/>
</dbReference>
<evidence type="ECO:0000256" key="5">
    <source>
        <dbReference type="RuleBase" id="RU363076"/>
    </source>
</evidence>
<evidence type="ECO:0000256" key="1">
    <source>
        <dbReference type="ARBA" id="ARBA00004370"/>
    </source>
</evidence>
<dbReference type="CDD" id="cd06662">
    <property type="entry name" value="SURF1"/>
    <property type="match status" value="1"/>
</dbReference>
<dbReference type="Pfam" id="PF02104">
    <property type="entry name" value="SURF1"/>
    <property type="match status" value="1"/>
</dbReference>
<dbReference type="EMBL" id="KV454483">
    <property type="protein sequence ID" value="ODV60042.1"/>
    <property type="molecule type" value="Genomic_DNA"/>
</dbReference>
<proteinExistence type="inferred from homology"/>
<reference evidence="8" key="1">
    <citation type="submission" date="2016-05" db="EMBL/GenBank/DDBJ databases">
        <title>Comparative genomics of biotechnologically important yeasts.</title>
        <authorList>
            <consortium name="DOE Joint Genome Institute"/>
            <person name="Riley R."/>
            <person name="Haridas S."/>
            <person name="Wolfe K.H."/>
            <person name="Lopes M.R."/>
            <person name="Hittinger C.T."/>
            <person name="Goker M."/>
            <person name="Salamov A."/>
            <person name="Wisecaver J."/>
            <person name="Long T.M."/>
            <person name="Aerts A.L."/>
            <person name="Barry K."/>
            <person name="Choi C."/>
            <person name="Clum A."/>
            <person name="Coughlan A.Y."/>
            <person name="Deshpande S."/>
            <person name="Douglass A.P."/>
            <person name="Hanson S.J."/>
            <person name="Klenk H.-P."/>
            <person name="Labutti K."/>
            <person name="Lapidus A."/>
            <person name="Lindquist E."/>
            <person name="Lipzen A."/>
            <person name="Meier-Kolthoff J.P."/>
            <person name="Ohm R.A."/>
            <person name="Otillar R.P."/>
            <person name="Pangilinan J."/>
            <person name="Peng Y."/>
            <person name="Rokas A."/>
            <person name="Rosa C.A."/>
            <person name="Scheuner C."/>
            <person name="Sibirny A.A."/>
            <person name="Slot J.C."/>
            <person name="Stielow J.B."/>
            <person name="Sun H."/>
            <person name="Kurtzman C.P."/>
            <person name="Blackwell M."/>
            <person name="Grigoriev I.V."/>
            <person name="Jeffries T.W."/>
        </authorList>
    </citation>
    <scope>NUCLEOTIDE SEQUENCE [LARGE SCALE GENOMIC DNA]</scope>
    <source>
        <strain evidence="8">DSM 1968</strain>
    </source>
</reference>
<dbReference type="AlphaFoldDB" id="A0A1D2VEN4"/>
<sequence length="345" mass="39860">MSLAIVCEELVRTYVTSNFDWKPIKTKNIDAMKGDTHEQKQKGQFGQRVVLSLLILMPIISFYLGTWQLKRLSWKTDLISKGEDRLTYPPVPLPKDIDQSITKDNEFRKFYVKGHFKNENEFFVGPRTRNGESGFMVFTPFERSDGGEPLLIERGWIAKDRVDPRSRSLRHLSLPEGEVTVVVLVREIEKKSSLVYDHDPSSRLYYHPEIEDMARRTGCKPVYLQAAIDMKDKPLPPKQPEPEAKESKSSWALWGKKNTPENTPSKIEQQHQLEPDYEFAPREFIDAGVPIGRTLAVNVRNNHLQYLITWYSLSLISSVLLIVVLKNDKNLNPIQAKLKHAKRFQ</sequence>
<gene>
    <name evidence="7" type="ORF">ASCRUDRAFT_81517</name>
</gene>
<organism evidence="7 8">
    <name type="scientific">Ascoidea rubescens DSM 1968</name>
    <dbReference type="NCBI Taxonomy" id="1344418"/>
    <lineage>
        <taxon>Eukaryota</taxon>
        <taxon>Fungi</taxon>
        <taxon>Dikarya</taxon>
        <taxon>Ascomycota</taxon>
        <taxon>Saccharomycotina</taxon>
        <taxon>Saccharomycetes</taxon>
        <taxon>Ascoideaceae</taxon>
        <taxon>Ascoidea</taxon>
    </lineage>
</organism>
<dbReference type="PROSITE" id="PS50895">
    <property type="entry name" value="SURF1"/>
    <property type="match status" value="1"/>
</dbReference>
<dbReference type="InterPro" id="IPR045214">
    <property type="entry name" value="Surf1/Surf4"/>
</dbReference>
<dbReference type="PANTHER" id="PTHR23427:SF2">
    <property type="entry name" value="SURFEIT LOCUS PROTEIN 1"/>
    <property type="match status" value="1"/>
</dbReference>
<dbReference type="GO" id="GO:0051082">
    <property type="term" value="F:unfolded protein binding"/>
    <property type="evidence" value="ECO:0007669"/>
    <property type="project" value="EnsemblFungi"/>
</dbReference>
<keyword evidence="5" id="KW-0999">Mitochondrion inner membrane</keyword>
<accession>A0A1D2VEN4</accession>
<dbReference type="STRING" id="1344418.A0A1D2VEN4"/>
<comment type="similarity">
    <text evidence="5">Belongs to the SURF1 family.</text>
</comment>
<evidence type="ECO:0000313" key="7">
    <source>
        <dbReference type="EMBL" id="ODV60042.1"/>
    </source>
</evidence>
<feature type="transmembrane region" description="Helical" evidence="5">
    <location>
        <begin position="49"/>
        <end position="69"/>
    </location>
</feature>
<feature type="transmembrane region" description="Helical" evidence="5">
    <location>
        <begin position="304"/>
        <end position="325"/>
    </location>
</feature>
<evidence type="ECO:0000313" key="8">
    <source>
        <dbReference type="Proteomes" id="UP000095038"/>
    </source>
</evidence>
<keyword evidence="3 5" id="KW-1133">Transmembrane helix</keyword>
<dbReference type="GeneID" id="30968265"/>
<evidence type="ECO:0000256" key="2">
    <source>
        <dbReference type="ARBA" id="ARBA00022692"/>
    </source>
</evidence>
<dbReference type="InParanoid" id="A0A1D2VEN4"/>
<dbReference type="InterPro" id="IPR002994">
    <property type="entry name" value="Surf1/Shy1"/>
</dbReference>
<protein>
    <recommendedName>
        <fullName evidence="5">SURF1-like protein</fullName>
    </recommendedName>
</protein>
<dbReference type="GO" id="GO:0033617">
    <property type="term" value="P:mitochondrial respiratory chain complex IV assembly"/>
    <property type="evidence" value="ECO:0007669"/>
    <property type="project" value="EnsemblFungi"/>
</dbReference>
<dbReference type="FunCoup" id="A0A1D2VEN4">
    <property type="interactions" value="370"/>
</dbReference>
<keyword evidence="2 5" id="KW-0812">Transmembrane</keyword>
<dbReference type="GO" id="GO:0005743">
    <property type="term" value="C:mitochondrial inner membrane"/>
    <property type="evidence" value="ECO:0007669"/>
    <property type="project" value="UniProtKB-SubCell"/>
</dbReference>
<keyword evidence="5" id="KW-0496">Mitochondrion</keyword>
<dbReference type="OrthoDB" id="10040024at2759"/>
<comment type="function">
    <text evidence="5">Probably involved in the biogenesis of the COX complex.</text>
</comment>